<dbReference type="Pfam" id="PF18950">
    <property type="entry name" value="DUF5694"/>
    <property type="match status" value="1"/>
</dbReference>
<dbReference type="InterPro" id="IPR043749">
    <property type="entry name" value="DUF5694"/>
</dbReference>
<evidence type="ECO:0000313" key="2">
    <source>
        <dbReference type="Proteomes" id="UP000831537"/>
    </source>
</evidence>
<dbReference type="Proteomes" id="UP000831537">
    <property type="component" value="Chromosome"/>
</dbReference>
<evidence type="ECO:0000313" key="1">
    <source>
        <dbReference type="EMBL" id="UOQ84411.1"/>
    </source>
</evidence>
<sequence length="235" mass="27458">MSGKRPEVCILGTFHMRNNEALLSDRRQAEMVEVISKISTFKPTKIAVEMEVDQHELLNQKYKQFLSGNFRLELSEIYQIGFRAAFESELKAIHPIDWMGTPSASFGDIQKWLEEHQPALYNELFDDFTVPNLSDEKSLLDYYKELNESSWLDYLHSFYVNTARIGDFNHYVGIEWLSWWYKRNLIIFSNLSRLIQSNDKRILLIIGCSHNTIIQNFLDESGTCDVVDAMTLLEK</sequence>
<accession>A0ABY4GJN3</accession>
<organism evidence="1 2">
    <name type="scientific">Gracilibacillus salinarum</name>
    <dbReference type="NCBI Taxonomy" id="2932255"/>
    <lineage>
        <taxon>Bacteria</taxon>
        <taxon>Bacillati</taxon>
        <taxon>Bacillota</taxon>
        <taxon>Bacilli</taxon>
        <taxon>Bacillales</taxon>
        <taxon>Bacillaceae</taxon>
        <taxon>Gracilibacillus</taxon>
    </lineage>
</organism>
<proteinExistence type="predicted"/>
<reference evidence="1 2" key="1">
    <citation type="submission" date="2022-04" db="EMBL/GenBank/DDBJ databases">
        <title>Gracilibacillus sp. isolated from saltern.</title>
        <authorList>
            <person name="Won M."/>
            <person name="Lee C.-M."/>
            <person name="Woen H.-Y."/>
            <person name="Kwon S.-W."/>
        </authorList>
    </citation>
    <scope>NUCLEOTIDE SEQUENCE [LARGE SCALE GENOMIC DNA]</scope>
    <source>
        <strain evidence="1 2">SSPM10-3</strain>
    </source>
</reference>
<dbReference type="EMBL" id="CP095071">
    <property type="protein sequence ID" value="UOQ84411.1"/>
    <property type="molecule type" value="Genomic_DNA"/>
</dbReference>
<name>A0ABY4GJN3_9BACI</name>
<dbReference type="RefSeq" id="WP_244742117.1">
    <property type="nucleotide sequence ID" value="NZ_CP095071.1"/>
</dbReference>
<protein>
    <submittedName>
        <fullName evidence="1">DUF5694 domain-containing protein</fullName>
    </submittedName>
</protein>
<keyword evidence="2" id="KW-1185">Reference proteome</keyword>
<gene>
    <name evidence="1" type="ORF">MUN87_17200</name>
</gene>